<keyword evidence="4" id="KW-0802">TPR repeat</keyword>
<evidence type="ECO:0000256" key="6">
    <source>
        <dbReference type="ARBA" id="ARBA00044739"/>
    </source>
</evidence>
<comment type="function">
    <text evidence="6">Axonemal protein which is implicated in axonemal and/or peri-axonemal structure assembly and regulates flagellum assembly and beating and therefore sperm motility.</text>
</comment>
<dbReference type="AlphaFoldDB" id="A0A8T3CF44"/>
<dbReference type="EMBL" id="JAERUA010000023">
    <property type="protein sequence ID" value="KAI1883653.1"/>
    <property type="molecule type" value="Genomic_DNA"/>
</dbReference>
<organism evidence="7 8">
    <name type="scientific">Albula goreensis</name>
    <dbReference type="NCBI Taxonomy" id="1534307"/>
    <lineage>
        <taxon>Eukaryota</taxon>
        <taxon>Metazoa</taxon>
        <taxon>Chordata</taxon>
        <taxon>Craniata</taxon>
        <taxon>Vertebrata</taxon>
        <taxon>Euteleostomi</taxon>
        <taxon>Actinopterygii</taxon>
        <taxon>Neopterygii</taxon>
        <taxon>Teleostei</taxon>
        <taxon>Albuliformes</taxon>
        <taxon>Albulidae</taxon>
        <taxon>Albula</taxon>
    </lineage>
</organism>
<protein>
    <recommendedName>
        <fullName evidence="5">Tetratricopeptide repeat protein 29</fullName>
    </recommendedName>
</protein>
<keyword evidence="3" id="KW-0677">Repeat</keyword>
<evidence type="ECO:0000313" key="8">
    <source>
        <dbReference type="Proteomes" id="UP000829720"/>
    </source>
</evidence>
<accession>A0A8T3CF44</accession>
<keyword evidence="8" id="KW-1185">Reference proteome</keyword>
<evidence type="ECO:0000256" key="1">
    <source>
        <dbReference type="ARBA" id="ARBA00004496"/>
    </source>
</evidence>
<reference evidence="7" key="1">
    <citation type="submission" date="2021-01" db="EMBL/GenBank/DDBJ databases">
        <authorList>
            <person name="Zahm M."/>
            <person name="Roques C."/>
            <person name="Cabau C."/>
            <person name="Klopp C."/>
            <person name="Donnadieu C."/>
            <person name="Jouanno E."/>
            <person name="Lampietro C."/>
            <person name="Louis A."/>
            <person name="Herpin A."/>
            <person name="Echchiki A."/>
            <person name="Berthelot C."/>
            <person name="Parey E."/>
            <person name="Roest-Crollius H."/>
            <person name="Braasch I."/>
            <person name="Postlethwait J."/>
            <person name="Bobe J."/>
            <person name="Montfort J."/>
            <person name="Bouchez O."/>
            <person name="Begum T."/>
            <person name="Mejri S."/>
            <person name="Adams A."/>
            <person name="Chen W.-J."/>
            <person name="Guiguen Y."/>
        </authorList>
    </citation>
    <scope>NUCLEOTIDE SEQUENCE</scope>
    <source>
        <tissue evidence="7">Blood</tissue>
    </source>
</reference>
<dbReference type="InterPro" id="IPR051476">
    <property type="entry name" value="Bac_ResReg_Asp_Phosphatase"/>
</dbReference>
<dbReference type="Proteomes" id="UP000829720">
    <property type="component" value="Unassembled WGS sequence"/>
</dbReference>
<evidence type="ECO:0000313" key="7">
    <source>
        <dbReference type="EMBL" id="KAI1883653.1"/>
    </source>
</evidence>
<proteinExistence type="predicted"/>
<dbReference type="Gene3D" id="1.25.40.10">
    <property type="entry name" value="Tetratricopeptide repeat domain"/>
    <property type="match status" value="1"/>
</dbReference>
<evidence type="ECO:0000256" key="2">
    <source>
        <dbReference type="ARBA" id="ARBA00022490"/>
    </source>
</evidence>
<dbReference type="SMART" id="SM00028">
    <property type="entry name" value="TPR"/>
    <property type="match status" value="2"/>
</dbReference>
<evidence type="ECO:0000256" key="4">
    <source>
        <dbReference type="ARBA" id="ARBA00022803"/>
    </source>
</evidence>
<dbReference type="GO" id="GO:0003341">
    <property type="term" value="P:cilium movement"/>
    <property type="evidence" value="ECO:0007669"/>
    <property type="project" value="TreeGrafter"/>
</dbReference>
<keyword evidence="2" id="KW-0963">Cytoplasm</keyword>
<evidence type="ECO:0000256" key="3">
    <source>
        <dbReference type="ARBA" id="ARBA00022737"/>
    </source>
</evidence>
<dbReference type="PANTHER" id="PTHR46630">
    <property type="entry name" value="TETRATRICOPEPTIDE REPEAT PROTEIN 29"/>
    <property type="match status" value="1"/>
</dbReference>
<name>A0A8T3CF44_9TELE</name>
<dbReference type="GO" id="GO:0036126">
    <property type="term" value="C:sperm flagellum"/>
    <property type="evidence" value="ECO:0007669"/>
    <property type="project" value="TreeGrafter"/>
</dbReference>
<evidence type="ECO:0000256" key="5">
    <source>
        <dbReference type="ARBA" id="ARBA00040665"/>
    </source>
</evidence>
<dbReference type="SUPFAM" id="SSF48452">
    <property type="entry name" value="TPR-like"/>
    <property type="match status" value="1"/>
</dbReference>
<dbReference type="OrthoDB" id="626167at2759"/>
<dbReference type="InterPro" id="IPR019734">
    <property type="entry name" value="TPR_rpt"/>
</dbReference>
<comment type="caution">
    <text evidence="7">The sequence shown here is derived from an EMBL/GenBank/DDBJ whole genome shotgun (WGS) entry which is preliminary data.</text>
</comment>
<gene>
    <name evidence="7" type="ORF">AGOR_G00233780</name>
</gene>
<dbReference type="GO" id="GO:0005737">
    <property type="term" value="C:cytoplasm"/>
    <property type="evidence" value="ECO:0007669"/>
    <property type="project" value="UniProtKB-SubCell"/>
</dbReference>
<dbReference type="PANTHER" id="PTHR46630:SF1">
    <property type="entry name" value="TETRATRICOPEPTIDE REPEAT PROTEIN 29"/>
    <property type="match status" value="1"/>
</dbReference>
<comment type="subcellular location">
    <subcellularLocation>
        <location evidence="1">Cytoplasm</location>
    </subcellularLocation>
</comment>
<dbReference type="InterPro" id="IPR011990">
    <property type="entry name" value="TPR-like_helical_dom_sf"/>
</dbReference>
<sequence>MKRKEGAASGDKKVEGKAAYRVGLAYQCVGDHETAKRYLKMYMDISIVLGDDESLGNAYKAIANSLESEDKLAESVEYLEKFVEVSQDESLKHNLEEACMCLGVFFCSRGQYDKGCQHFERAYEIAQHLNNVAVLQKAQVYLGMARACMMMAAYSGHVAQAGHVNIQKLLAWKESRNDRFNDADTERL</sequence>